<name>A0ABD0USI6_DENTH</name>
<feature type="region of interest" description="Disordered" evidence="1">
    <location>
        <begin position="54"/>
        <end position="114"/>
    </location>
</feature>
<feature type="compositionally biased region" description="Basic and acidic residues" evidence="1">
    <location>
        <begin position="149"/>
        <end position="165"/>
    </location>
</feature>
<keyword evidence="3" id="KW-1185">Reference proteome</keyword>
<dbReference type="AlphaFoldDB" id="A0ABD0USI6"/>
<sequence length="165" mass="18407">MAALGLIAVKQHPNNLQSECFRRYHESFPYQHHPPQAPPNPEKIIKNTLEEQEQQNLRTVDSVQEHEIQPNDVLAGDEGQKDHSRRATEVGTTVVSRRRSEEPLSAGDGGRKDHCLATKVGRTVVCKGGRKDRSQRATEVGKTVVGGRWRSERPLSAEEVGKTVD</sequence>
<accession>A0ABD0USI6</accession>
<feature type="compositionally biased region" description="Basic and acidic residues" evidence="1">
    <location>
        <begin position="78"/>
        <end position="88"/>
    </location>
</feature>
<reference evidence="2 3" key="1">
    <citation type="journal article" date="2024" name="Plant Biotechnol. J.">
        <title>Dendrobium thyrsiflorum genome and its molecular insights into genes involved in important horticultural traits.</title>
        <authorList>
            <person name="Chen B."/>
            <person name="Wang J.Y."/>
            <person name="Zheng P.J."/>
            <person name="Li K.L."/>
            <person name="Liang Y.M."/>
            <person name="Chen X.F."/>
            <person name="Zhang C."/>
            <person name="Zhao X."/>
            <person name="He X."/>
            <person name="Zhang G.Q."/>
            <person name="Liu Z.J."/>
            <person name="Xu Q."/>
        </authorList>
    </citation>
    <scope>NUCLEOTIDE SEQUENCE [LARGE SCALE GENOMIC DNA]</scope>
    <source>
        <strain evidence="2">GZMU011</strain>
    </source>
</reference>
<comment type="caution">
    <text evidence="2">The sequence shown here is derived from an EMBL/GenBank/DDBJ whole genome shotgun (WGS) entry which is preliminary data.</text>
</comment>
<dbReference type="Proteomes" id="UP001552299">
    <property type="component" value="Unassembled WGS sequence"/>
</dbReference>
<evidence type="ECO:0000313" key="2">
    <source>
        <dbReference type="EMBL" id="KAL0915730.1"/>
    </source>
</evidence>
<evidence type="ECO:0000256" key="1">
    <source>
        <dbReference type="SAM" id="MobiDB-lite"/>
    </source>
</evidence>
<proteinExistence type="predicted"/>
<organism evidence="2 3">
    <name type="scientific">Dendrobium thyrsiflorum</name>
    <name type="common">Pinecone-like raceme dendrobium</name>
    <name type="synonym">Orchid</name>
    <dbReference type="NCBI Taxonomy" id="117978"/>
    <lineage>
        <taxon>Eukaryota</taxon>
        <taxon>Viridiplantae</taxon>
        <taxon>Streptophyta</taxon>
        <taxon>Embryophyta</taxon>
        <taxon>Tracheophyta</taxon>
        <taxon>Spermatophyta</taxon>
        <taxon>Magnoliopsida</taxon>
        <taxon>Liliopsida</taxon>
        <taxon>Asparagales</taxon>
        <taxon>Orchidaceae</taxon>
        <taxon>Epidendroideae</taxon>
        <taxon>Malaxideae</taxon>
        <taxon>Dendrobiinae</taxon>
        <taxon>Dendrobium</taxon>
    </lineage>
</organism>
<feature type="region of interest" description="Disordered" evidence="1">
    <location>
        <begin position="127"/>
        <end position="165"/>
    </location>
</feature>
<gene>
    <name evidence="2" type="ORF">M5K25_013184</name>
</gene>
<dbReference type="EMBL" id="JANQDX010000011">
    <property type="protein sequence ID" value="KAL0915730.1"/>
    <property type="molecule type" value="Genomic_DNA"/>
</dbReference>
<evidence type="ECO:0000313" key="3">
    <source>
        <dbReference type="Proteomes" id="UP001552299"/>
    </source>
</evidence>
<protein>
    <submittedName>
        <fullName evidence="2">Uncharacterized protein</fullName>
    </submittedName>
</protein>